<gene>
    <name evidence="2" type="ORF">RDI58_010674</name>
</gene>
<keyword evidence="3" id="KW-1185">Reference proteome</keyword>
<dbReference type="AlphaFoldDB" id="A0AAN8YJQ6"/>
<accession>A0AAN8YJQ6</accession>
<reference evidence="2 3" key="1">
    <citation type="submission" date="2024-02" db="EMBL/GenBank/DDBJ databases">
        <title>de novo genome assembly of Solanum bulbocastanum strain 11H21.</title>
        <authorList>
            <person name="Hosaka A.J."/>
        </authorList>
    </citation>
    <scope>NUCLEOTIDE SEQUENCE [LARGE SCALE GENOMIC DNA]</scope>
    <source>
        <tissue evidence="2">Young leaves</tissue>
    </source>
</reference>
<feature type="domain" description="RNase H type-1" evidence="1">
    <location>
        <begin position="46"/>
        <end position="121"/>
    </location>
</feature>
<dbReference type="EMBL" id="JBANQN010000004">
    <property type="protein sequence ID" value="KAK6791593.1"/>
    <property type="molecule type" value="Genomic_DNA"/>
</dbReference>
<dbReference type="Pfam" id="PF13456">
    <property type="entry name" value="RVT_3"/>
    <property type="match status" value="1"/>
</dbReference>
<dbReference type="InterPro" id="IPR053151">
    <property type="entry name" value="RNase_H-like"/>
</dbReference>
<evidence type="ECO:0000313" key="3">
    <source>
        <dbReference type="Proteomes" id="UP001371456"/>
    </source>
</evidence>
<evidence type="ECO:0000259" key="1">
    <source>
        <dbReference type="Pfam" id="PF13456"/>
    </source>
</evidence>
<name>A0AAN8YJQ6_SOLBU</name>
<dbReference type="GO" id="GO:0003676">
    <property type="term" value="F:nucleic acid binding"/>
    <property type="evidence" value="ECO:0007669"/>
    <property type="project" value="InterPro"/>
</dbReference>
<comment type="caution">
    <text evidence="2">The sequence shown here is derived from an EMBL/GenBank/DDBJ whole genome shotgun (WGS) entry which is preliminary data.</text>
</comment>
<proteinExistence type="predicted"/>
<dbReference type="InterPro" id="IPR002156">
    <property type="entry name" value="RNaseH_domain"/>
</dbReference>
<evidence type="ECO:0000313" key="2">
    <source>
        <dbReference type="EMBL" id="KAK6791593.1"/>
    </source>
</evidence>
<dbReference type="PANTHER" id="PTHR47723">
    <property type="entry name" value="OS05G0353850 PROTEIN"/>
    <property type="match status" value="1"/>
</dbReference>
<sequence>MVISNTFEFIHHTLAPSNPETSISINIKWFPPPPPPPPPPDHFKLNTHGSFSNISCGSGIGEVIKDDQRNWRVGYYKRSHSHNHIMEKLEALSTGLQFSITYNLKPLEVESDSIDLLRYLEEPVSL</sequence>
<dbReference type="PANTHER" id="PTHR47723:SF23">
    <property type="entry name" value="REVERSE TRANSCRIPTASE-LIKE PROTEIN"/>
    <property type="match status" value="1"/>
</dbReference>
<dbReference type="GO" id="GO:0004523">
    <property type="term" value="F:RNA-DNA hybrid ribonuclease activity"/>
    <property type="evidence" value="ECO:0007669"/>
    <property type="project" value="InterPro"/>
</dbReference>
<dbReference type="InterPro" id="IPR036397">
    <property type="entry name" value="RNaseH_sf"/>
</dbReference>
<dbReference type="SUPFAM" id="SSF101447">
    <property type="entry name" value="Formin homology 2 domain (FH2 domain)"/>
    <property type="match status" value="1"/>
</dbReference>
<dbReference type="Proteomes" id="UP001371456">
    <property type="component" value="Unassembled WGS sequence"/>
</dbReference>
<organism evidence="2 3">
    <name type="scientific">Solanum bulbocastanum</name>
    <name type="common">Wild potato</name>
    <dbReference type="NCBI Taxonomy" id="147425"/>
    <lineage>
        <taxon>Eukaryota</taxon>
        <taxon>Viridiplantae</taxon>
        <taxon>Streptophyta</taxon>
        <taxon>Embryophyta</taxon>
        <taxon>Tracheophyta</taxon>
        <taxon>Spermatophyta</taxon>
        <taxon>Magnoliopsida</taxon>
        <taxon>eudicotyledons</taxon>
        <taxon>Gunneridae</taxon>
        <taxon>Pentapetalae</taxon>
        <taxon>asterids</taxon>
        <taxon>lamiids</taxon>
        <taxon>Solanales</taxon>
        <taxon>Solanaceae</taxon>
        <taxon>Solanoideae</taxon>
        <taxon>Solaneae</taxon>
        <taxon>Solanum</taxon>
    </lineage>
</organism>
<protein>
    <recommendedName>
        <fullName evidence="1">RNase H type-1 domain-containing protein</fullName>
    </recommendedName>
</protein>
<dbReference type="Gene3D" id="3.30.420.10">
    <property type="entry name" value="Ribonuclease H-like superfamily/Ribonuclease H"/>
    <property type="match status" value="1"/>
</dbReference>